<evidence type="ECO:0000256" key="8">
    <source>
        <dbReference type="ARBA" id="ARBA00025217"/>
    </source>
</evidence>
<evidence type="ECO:0000313" key="14">
    <source>
        <dbReference type="EMBL" id="SMO47732.1"/>
    </source>
</evidence>
<dbReference type="Gene3D" id="1.10.730.20">
    <property type="match status" value="1"/>
</dbReference>
<feature type="domain" description="Zinc finger FPG/IleRS-type" evidence="12">
    <location>
        <begin position="887"/>
        <end position="915"/>
    </location>
</feature>
<dbReference type="OrthoDB" id="9810365at2"/>
<dbReference type="Pfam" id="PF08264">
    <property type="entry name" value="Anticodon_1"/>
    <property type="match status" value="1"/>
</dbReference>
<keyword evidence="2 10" id="KW-0963">Cytoplasm</keyword>
<dbReference type="Gene3D" id="1.10.10.830">
    <property type="entry name" value="Ile-tRNA synthetase CP2 domain-like"/>
    <property type="match status" value="1"/>
</dbReference>
<dbReference type="GO" id="GO:0006428">
    <property type="term" value="P:isoleucyl-tRNA aminoacylation"/>
    <property type="evidence" value="ECO:0007669"/>
    <property type="project" value="UniProtKB-UniRule"/>
</dbReference>
<dbReference type="GO" id="GO:0005829">
    <property type="term" value="C:cytosol"/>
    <property type="evidence" value="ECO:0007669"/>
    <property type="project" value="TreeGrafter"/>
</dbReference>
<evidence type="ECO:0000256" key="10">
    <source>
        <dbReference type="HAMAP-Rule" id="MF_02002"/>
    </source>
</evidence>
<sequence>MDYKKTLNLPQTKFPMRGNLPNKEPEMQKWWEDMDIYSQVQEKRKGKPKFVLHDGPIYSNGDIHIGHALNRVLKDFIVRYKSMQGFDAPYIPGWDTHGLPIEHAIVTKKKVNRKEKDLVTFRKMCADYAWSFVNKQRDQFKRLGVRGDWDHPYVTLNPQYEARQLRVFGEMVKRGYIYRGYRSVYWSPSSESALADAEVEYQDKRSPSIYVMFPIQDGKGVLPEENTHVVIWTTTPWTIPANLAIAVHADVTYALVKEGNRQLLLAEDLVDDVMELAGITSYEKVSTIKGSELEGVCCRHPFYDRKSPIVLGDHVTLDAGTGCVHTAPGHGGEDFELGKKYDLGVLCPVDEKGRFTHEAPGFEGMFYDDANKAVTEKLKEREALLKLSFITHQYPHDWRTKKPVIYRATEQWFVSIDGFREALLEEVKNVKWIPSWGEVRISNMIADRGDWCISRQRAWGVPIPIFYCRSCNHPYVTDASIDKAANIIAEEGSNAWYAKDTNELLPEGATCSECGHQSFRKETDTMDVWFDSGSSHAAVLEQREETDFPADMYLEGTDQYRGWFNSSLSTAVATKGKAPYRQVLCHGFTLDGEGRKMSKSIGNTIDPLKVMKTYGADILRLWVSSVDYQADHRVSDEILKQIAEVYRKIRNTFRFLLGNLADFSPQTDRVAVEDLNELDRYALLKLQRLVERVTKGYDAYDFHSVYYQIHHYCTVFLSQFYLDVLKDRLYVLPKEDQKRRSSQTVMYETLVALVKMVHPILPHTTEEVWKYIPDVDTKSIQLTDFPQVKANYLNAELESKWDRLVMHRDTVLKALEEARANQGIGNSLGALIELYPSEESAQLLSRVDDLEELFIVSQVHLYQASDQPEGDTVEGDGLRVKIKPAEGKKCQRCWMISPSVGQNDQHPDLCDRCADIVEKHFAD</sequence>
<dbReference type="InterPro" id="IPR014729">
    <property type="entry name" value="Rossmann-like_a/b/a_fold"/>
</dbReference>
<feature type="short sequence motif" description="'HIGH' region" evidence="10">
    <location>
        <begin position="57"/>
        <end position="67"/>
    </location>
</feature>
<feature type="binding site" evidence="10">
    <location>
        <position position="599"/>
    </location>
    <ligand>
        <name>ATP</name>
        <dbReference type="ChEBI" id="CHEBI:30616"/>
    </ligand>
</feature>
<feature type="short sequence motif" description="'KMSKS' region" evidence="10">
    <location>
        <begin position="596"/>
        <end position="600"/>
    </location>
</feature>
<dbReference type="InterPro" id="IPR023585">
    <property type="entry name" value="Ile-tRNA-ligase_type1"/>
</dbReference>
<keyword evidence="15" id="KW-1185">Reference proteome</keyword>
<dbReference type="Gene3D" id="3.90.740.10">
    <property type="entry name" value="Valyl/Leucyl/Isoleucyl-tRNA synthetase, editing domain"/>
    <property type="match status" value="1"/>
</dbReference>
<evidence type="ECO:0000256" key="7">
    <source>
        <dbReference type="ARBA" id="ARBA00023146"/>
    </source>
</evidence>
<keyword evidence="6 10" id="KW-0648">Protein biosynthesis</keyword>
<feature type="binding site" evidence="10">
    <location>
        <position position="555"/>
    </location>
    <ligand>
        <name>L-isoleucyl-5'-AMP</name>
        <dbReference type="ChEBI" id="CHEBI:178002"/>
    </ligand>
</feature>
<protein>
    <recommendedName>
        <fullName evidence="10">Isoleucine--tRNA ligase</fullName>
        <ecNumber evidence="10">6.1.1.5</ecNumber>
    </recommendedName>
    <alternativeName>
        <fullName evidence="10">Isoleucyl-tRNA synthetase</fullName>
        <shortName evidence="10">IleRS</shortName>
    </alternativeName>
</protein>
<feature type="binding site" evidence="10">
    <location>
        <position position="913"/>
    </location>
    <ligand>
        <name>Zn(2+)</name>
        <dbReference type="ChEBI" id="CHEBI:29105"/>
    </ligand>
</feature>
<dbReference type="FunFam" id="3.90.740.10:FF:000006">
    <property type="entry name" value="Isoleucine--tRNA ligase"/>
    <property type="match status" value="1"/>
</dbReference>
<organism evidence="14 15">
    <name type="scientific">Melghirimyces algeriensis</name>
    <dbReference type="NCBI Taxonomy" id="910412"/>
    <lineage>
        <taxon>Bacteria</taxon>
        <taxon>Bacillati</taxon>
        <taxon>Bacillota</taxon>
        <taxon>Bacilli</taxon>
        <taxon>Bacillales</taxon>
        <taxon>Thermoactinomycetaceae</taxon>
        <taxon>Melghirimyces</taxon>
    </lineage>
</organism>
<dbReference type="NCBIfam" id="TIGR00392">
    <property type="entry name" value="ileS"/>
    <property type="match status" value="1"/>
</dbReference>
<dbReference type="HAMAP" id="MF_02002">
    <property type="entry name" value="Ile_tRNA_synth_type1"/>
    <property type="match status" value="1"/>
</dbReference>
<dbReference type="InterPro" id="IPR002301">
    <property type="entry name" value="Ile-tRNA-ligase"/>
</dbReference>
<dbReference type="SUPFAM" id="SSF47323">
    <property type="entry name" value="Anticodon-binding domain of a subclass of class I aminoacyl-tRNA synthetases"/>
    <property type="match status" value="1"/>
</dbReference>
<dbReference type="PRINTS" id="PR00984">
    <property type="entry name" value="TRNASYNTHILE"/>
</dbReference>
<dbReference type="InterPro" id="IPR050081">
    <property type="entry name" value="Ile-tRNA_ligase"/>
</dbReference>
<comment type="subcellular location">
    <subcellularLocation>
        <location evidence="10">Cytoplasm</location>
    </subcellularLocation>
</comment>
<dbReference type="InterPro" id="IPR009008">
    <property type="entry name" value="Val/Leu/Ile-tRNA-synth_edit"/>
</dbReference>
<keyword evidence="3 10" id="KW-0436">Ligase</keyword>
<dbReference type="Proteomes" id="UP000315636">
    <property type="component" value="Unassembled WGS sequence"/>
</dbReference>
<feature type="binding site" evidence="10">
    <location>
        <position position="910"/>
    </location>
    <ligand>
        <name>Zn(2+)</name>
        <dbReference type="ChEBI" id="CHEBI:29105"/>
    </ligand>
</feature>
<comment type="function">
    <text evidence="8 10">Catalyzes the attachment of isoleucine to tRNA(Ile). As IleRS can inadvertently accommodate and process structurally similar amino acids such as valine, to avoid such errors it has two additional distinct tRNA(Ile)-dependent editing activities. One activity is designated as 'pretransfer' editing and involves the hydrolysis of activated Val-AMP. The other activity is designated 'posttransfer' editing and involves deacylation of mischarged Val-tRNA(Ile).</text>
</comment>
<dbReference type="SUPFAM" id="SSF50677">
    <property type="entry name" value="ValRS/IleRS/LeuRS editing domain"/>
    <property type="match status" value="1"/>
</dbReference>
<keyword evidence="7 10" id="KW-0030">Aminoacyl-tRNA synthetase</keyword>
<comment type="domain">
    <text evidence="10">IleRS has two distinct active sites: one for aminoacylation and one for editing. The misactivated valine is translocated from the active site to the editing site, which sterically excludes the correctly activated isoleucine. The single editing site contains two valyl binding pockets, one specific for each substrate (Val-AMP or Val-tRNA(Ile)).</text>
</comment>
<evidence type="ECO:0000256" key="1">
    <source>
        <dbReference type="ARBA" id="ARBA00006887"/>
    </source>
</evidence>
<dbReference type="GO" id="GO:0002161">
    <property type="term" value="F:aminoacyl-tRNA deacylase activity"/>
    <property type="evidence" value="ECO:0007669"/>
    <property type="project" value="InterPro"/>
</dbReference>
<feature type="binding site" evidence="10">
    <location>
        <position position="893"/>
    </location>
    <ligand>
        <name>Zn(2+)</name>
        <dbReference type="ChEBI" id="CHEBI:29105"/>
    </ligand>
</feature>
<dbReference type="GO" id="GO:0005524">
    <property type="term" value="F:ATP binding"/>
    <property type="evidence" value="ECO:0007669"/>
    <property type="project" value="UniProtKB-UniRule"/>
</dbReference>
<dbReference type="SUPFAM" id="SSF52374">
    <property type="entry name" value="Nucleotidylyl transferase"/>
    <property type="match status" value="1"/>
</dbReference>
<dbReference type="CDD" id="cd07960">
    <property type="entry name" value="Anticodon_Ia_Ile_BEm"/>
    <property type="match status" value="1"/>
</dbReference>
<keyword evidence="5 10" id="KW-0067">ATP-binding</keyword>
<evidence type="ECO:0000256" key="3">
    <source>
        <dbReference type="ARBA" id="ARBA00022598"/>
    </source>
</evidence>
<evidence type="ECO:0000259" key="12">
    <source>
        <dbReference type="Pfam" id="PF06827"/>
    </source>
</evidence>
<dbReference type="GO" id="GO:0004822">
    <property type="term" value="F:isoleucine-tRNA ligase activity"/>
    <property type="evidence" value="ECO:0007669"/>
    <property type="project" value="UniProtKB-UniRule"/>
</dbReference>
<name>A0A521BKW3_9BACL</name>
<dbReference type="GO" id="GO:0008270">
    <property type="term" value="F:zinc ion binding"/>
    <property type="evidence" value="ECO:0007669"/>
    <property type="project" value="UniProtKB-UniRule"/>
</dbReference>
<dbReference type="Pfam" id="PF00133">
    <property type="entry name" value="tRNA-synt_1"/>
    <property type="match status" value="1"/>
</dbReference>
<evidence type="ECO:0000259" key="13">
    <source>
        <dbReference type="Pfam" id="PF08264"/>
    </source>
</evidence>
<evidence type="ECO:0000256" key="9">
    <source>
        <dbReference type="ARBA" id="ARBA00048359"/>
    </source>
</evidence>
<proteinExistence type="inferred from homology"/>
<dbReference type="PANTHER" id="PTHR42765:SF1">
    <property type="entry name" value="ISOLEUCINE--TRNA LIGASE, MITOCHONDRIAL"/>
    <property type="match status" value="1"/>
</dbReference>
<comment type="cofactor">
    <cofactor evidence="10">
        <name>Zn(2+)</name>
        <dbReference type="ChEBI" id="CHEBI:29105"/>
    </cofactor>
    <text evidence="10">Binds 1 zinc ion per subunit.</text>
</comment>
<dbReference type="InterPro" id="IPR009080">
    <property type="entry name" value="tRNAsynth_Ia_anticodon-bd"/>
</dbReference>
<dbReference type="EC" id="6.1.1.5" evidence="10"/>
<keyword evidence="10" id="KW-0479">Metal-binding</keyword>
<reference evidence="14 15" key="1">
    <citation type="submission" date="2017-05" db="EMBL/GenBank/DDBJ databases">
        <authorList>
            <person name="Varghese N."/>
            <person name="Submissions S."/>
        </authorList>
    </citation>
    <scope>NUCLEOTIDE SEQUENCE [LARGE SCALE GENOMIC DNA]</scope>
    <source>
        <strain evidence="14 15">DSM 45474</strain>
    </source>
</reference>
<dbReference type="InterPro" id="IPR002300">
    <property type="entry name" value="aa-tRNA-synth_Ia"/>
</dbReference>
<keyword evidence="10" id="KW-0862">Zinc</keyword>
<dbReference type="AlphaFoldDB" id="A0A521BKW3"/>
<keyword evidence="4 10" id="KW-0547">Nucleotide-binding</keyword>
<dbReference type="PANTHER" id="PTHR42765">
    <property type="entry name" value="SOLEUCYL-TRNA SYNTHETASE"/>
    <property type="match status" value="1"/>
</dbReference>
<evidence type="ECO:0000256" key="5">
    <source>
        <dbReference type="ARBA" id="ARBA00022840"/>
    </source>
</evidence>
<dbReference type="RefSeq" id="WP_142504482.1">
    <property type="nucleotide sequence ID" value="NZ_FXTI01000002.1"/>
</dbReference>
<dbReference type="CDD" id="cd00818">
    <property type="entry name" value="IleRS_core"/>
    <property type="match status" value="1"/>
</dbReference>
<feature type="domain" description="Methionyl/Valyl/Leucyl/Isoleucyl-tRNA synthetase anticodon-binding" evidence="13">
    <location>
        <begin position="679"/>
        <end position="829"/>
    </location>
</feature>
<dbReference type="InterPro" id="IPR033708">
    <property type="entry name" value="Anticodon_Ile_BEm"/>
</dbReference>
<dbReference type="Pfam" id="PF06827">
    <property type="entry name" value="zf-FPG_IleRS"/>
    <property type="match status" value="1"/>
</dbReference>
<evidence type="ECO:0000313" key="15">
    <source>
        <dbReference type="Proteomes" id="UP000315636"/>
    </source>
</evidence>
<feature type="binding site" evidence="10">
    <location>
        <position position="890"/>
    </location>
    <ligand>
        <name>Zn(2+)</name>
        <dbReference type="ChEBI" id="CHEBI:29105"/>
    </ligand>
</feature>
<comment type="similarity">
    <text evidence="1 10">Belongs to the class-I aminoacyl-tRNA synthetase family. IleS type 1 subfamily.</text>
</comment>
<comment type="catalytic activity">
    <reaction evidence="9 10">
        <text>tRNA(Ile) + L-isoleucine + ATP = L-isoleucyl-tRNA(Ile) + AMP + diphosphate</text>
        <dbReference type="Rhea" id="RHEA:11060"/>
        <dbReference type="Rhea" id="RHEA-COMP:9666"/>
        <dbReference type="Rhea" id="RHEA-COMP:9695"/>
        <dbReference type="ChEBI" id="CHEBI:30616"/>
        <dbReference type="ChEBI" id="CHEBI:33019"/>
        <dbReference type="ChEBI" id="CHEBI:58045"/>
        <dbReference type="ChEBI" id="CHEBI:78442"/>
        <dbReference type="ChEBI" id="CHEBI:78528"/>
        <dbReference type="ChEBI" id="CHEBI:456215"/>
        <dbReference type="EC" id="6.1.1.5"/>
    </reaction>
</comment>
<dbReference type="InterPro" id="IPR010663">
    <property type="entry name" value="Znf_FPG/IleRS"/>
</dbReference>
<comment type="subunit">
    <text evidence="10">Monomer.</text>
</comment>
<evidence type="ECO:0000259" key="11">
    <source>
        <dbReference type="Pfam" id="PF00133"/>
    </source>
</evidence>
<evidence type="ECO:0000256" key="2">
    <source>
        <dbReference type="ARBA" id="ARBA00022490"/>
    </source>
</evidence>
<accession>A0A521BKW3</accession>
<evidence type="ECO:0000256" key="4">
    <source>
        <dbReference type="ARBA" id="ARBA00022741"/>
    </source>
</evidence>
<dbReference type="GO" id="GO:0000049">
    <property type="term" value="F:tRNA binding"/>
    <property type="evidence" value="ECO:0007669"/>
    <property type="project" value="InterPro"/>
</dbReference>
<dbReference type="InterPro" id="IPR013155">
    <property type="entry name" value="M/V/L/I-tRNA-synth_anticd-bd"/>
</dbReference>
<evidence type="ECO:0000256" key="6">
    <source>
        <dbReference type="ARBA" id="ARBA00022917"/>
    </source>
</evidence>
<dbReference type="EMBL" id="FXTI01000002">
    <property type="protein sequence ID" value="SMO47732.1"/>
    <property type="molecule type" value="Genomic_DNA"/>
</dbReference>
<dbReference type="Gene3D" id="3.40.50.620">
    <property type="entry name" value="HUPs"/>
    <property type="match status" value="2"/>
</dbReference>
<gene>
    <name evidence="10" type="primary">ileS</name>
    <name evidence="14" type="ORF">SAMN06264849_102174</name>
</gene>
<dbReference type="FunFam" id="3.40.50.620:FF:000152">
    <property type="entry name" value="Isoleucine--tRNA ligase"/>
    <property type="match status" value="1"/>
</dbReference>
<feature type="domain" description="Aminoacyl-tRNA synthetase class Ia" evidence="11">
    <location>
        <begin position="27"/>
        <end position="634"/>
    </location>
</feature>
<dbReference type="FunFam" id="1.10.730.20:FF:000001">
    <property type="entry name" value="Isoleucine--tRNA ligase"/>
    <property type="match status" value="1"/>
</dbReference>